<keyword evidence="2" id="KW-1185">Reference proteome</keyword>
<evidence type="ECO:0000313" key="1">
    <source>
        <dbReference type="EMBL" id="TMW58701.1"/>
    </source>
</evidence>
<dbReference type="EMBL" id="SPLM01000111">
    <property type="protein sequence ID" value="TMW58701.1"/>
    <property type="molecule type" value="Genomic_DNA"/>
</dbReference>
<dbReference type="OrthoDB" id="10478416at2759"/>
<sequence length="111" mass="12942">MGNNTGANYSYVYSEYARDIKVIFVDPDNNASEMILHPHEARAITHYRDGMVTLFVYLPDRSGQFPDTLDETQGYVNYHEKRVGRQSRSFIVDNQGRIHLQRYMAPLNVRE</sequence>
<comment type="caution">
    <text evidence="1">The sequence shown here is derived from an EMBL/GenBank/DDBJ whole genome shotgun (WGS) entry which is preliminary data.</text>
</comment>
<gene>
    <name evidence="1" type="ORF">Poli38472_010260</name>
</gene>
<evidence type="ECO:0000313" key="2">
    <source>
        <dbReference type="Proteomes" id="UP000794436"/>
    </source>
</evidence>
<organism evidence="1 2">
    <name type="scientific">Pythium oligandrum</name>
    <name type="common">Mycoparasitic fungus</name>
    <dbReference type="NCBI Taxonomy" id="41045"/>
    <lineage>
        <taxon>Eukaryota</taxon>
        <taxon>Sar</taxon>
        <taxon>Stramenopiles</taxon>
        <taxon>Oomycota</taxon>
        <taxon>Peronosporomycetes</taxon>
        <taxon>Pythiales</taxon>
        <taxon>Pythiaceae</taxon>
        <taxon>Pythium</taxon>
    </lineage>
</organism>
<name>A0A8K1C8M5_PYTOL</name>
<dbReference type="AlphaFoldDB" id="A0A8K1C8M5"/>
<reference evidence="1" key="1">
    <citation type="submission" date="2019-03" db="EMBL/GenBank/DDBJ databases">
        <title>Long read genome sequence of the mycoparasitic Pythium oligandrum ATCC 38472 isolated from sugarbeet rhizosphere.</title>
        <authorList>
            <person name="Gaulin E."/>
        </authorList>
    </citation>
    <scope>NUCLEOTIDE SEQUENCE</scope>
    <source>
        <strain evidence="1">ATCC 38472_TT</strain>
    </source>
</reference>
<protein>
    <submittedName>
        <fullName evidence="1">Uncharacterized protein</fullName>
    </submittedName>
</protein>
<dbReference type="Proteomes" id="UP000794436">
    <property type="component" value="Unassembled WGS sequence"/>
</dbReference>
<proteinExistence type="predicted"/>
<accession>A0A8K1C8M5</accession>